<evidence type="ECO:0000256" key="5">
    <source>
        <dbReference type="ARBA" id="ARBA00023136"/>
    </source>
</evidence>
<name>A0A9N9FYE6_9GLOM</name>
<gene>
    <name evidence="8" type="ORF">ALEPTO_LOCUS6529</name>
</gene>
<keyword evidence="9" id="KW-1185">Reference proteome</keyword>
<evidence type="ECO:0000256" key="6">
    <source>
        <dbReference type="RuleBase" id="RU003755"/>
    </source>
</evidence>
<comment type="similarity">
    <text evidence="2 6">Belongs to the major facilitator superfamily. Proton-dependent oligopeptide transporter (POT/PTR) (TC 2.A.17) family.</text>
</comment>
<dbReference type="GO" id="GO:0006857">
    <property type="term" value="P:oligopeptide transport"/>
    <property type="evidence" value="ECO:0007669"/>
    <property type="project" value="InterPro"/>
</dbReference>
<dbReference type="InterPro" id="IPR018456">
    <property type="entry name" value="PTR2_symporter_CS"/>
</dbReference>
<dbReference type="Proteomes" id="UP000789508">
    <property type="component" value="Unassembled WGS sequence"/>
</dbReference>
<feature type="transmembrane region" description="Helical" evidence="7">
    <location>
        <begin position="123"/>
        <end position="142"/>
    </location>
</feature>
<dbReference type="Gene3D" id="1.20.1250.20">
    <property type="entry name" value="MFS general substrate transporter like domains"/>
    <property type="match status" value="1"/>
</dbReference>
<evidence type="ECO:0000256" key="3">
    <source>
        <dbReference type="ARBA" id="ARBA00022692"/>
    </source>
</evidence>
<feature type="transmembrane region" description="Helical" evidence="7">
    <location>
        <begin position="266"/>
        <end position="286"/>
    </location>
</feature>
<dbReference type="GO" id="GO:0022857">
    <property type="term" value="F:transmembrane transporter activity"/>
    <property type="evidence" value="ECO:0007669"/>
    <property type="project" value="InterPro"/>
</dbReference>
<keyword evidence="3 6" id="KW-0812">Transmembrane</keyword>
<protein>
    <submittedName>
        <fullName evidence="8">7002_t:CDS:1</fullName>
    </submittedName>
</protein>
<dbReference type="PANTHER" id="PTHR11654">
    <property type="entry name" value="OLIGOPEPTIDE TRANSPORTER-RELATED"/>
    <property type="match status" value="1"/>
</dbReference>
<dbReference type="PROSITE" id="PS01022">
    <property type="entry name" value="PTR2_1"/>
    <property type="match status" value="1"/>
</dbReference>
<feature type="transmembrane region" description="Helical" evidence="7">
    <location>
        <begin position="477"/>
        <end position="498"/>
    </location>
</feature>
<feature type="transmembrane region" description="Helical" evidence="7">
    <location>
        <begin position="505"/>
        <end position="526"/>
    </location>
</feature>
<dbReference type="EMBL" id="CAJVPS010002295">
    <property type="protein sequence ID" value="CAG8564844.1"/>
    <property type="molecule type" value="Genomic_DNA"/>
</dbReference>
<evidence type="ECO:0000256" key="1">
    <source>
        <dbReference type="ARBA" id="ARBA00004141"/>
    </source>
</evidence>
<dbReference type="SUPFAM" id="SSF103473">
    <property type="entry name" value="MFS general substrate transporter"/>
    <property type="match status" value="1"/>
</dbReference>
<dbReference type="GO" id="GO:0016020">
    <property type="term" value="C:membrane"/>
    <property type="evidence" value="ECO:0007669"/>
    <property type="project" value="UniProtKB-SubCell"/>
</dbReference>
<comment type="caution">
    <text evidence="8">The sequence shown here is derived from an EMBL/GenBank/DDBJ whole genome shotgun (WGS) entry which is preliminary data.</text>
</comment>
<comment type="subcellular location">
    <subcellularLocation>
        <location evidence="1 6">Membrane</location>
        <topology evidence="1 6">Multi-pass membrane protein</topology>
    </subcellularLocation>
</comment>
<reference evidence="8" key="1">
    <citation type="submission" date="2021-06" db="EMBL/GenBank/DDBJ databases">
        <authorList>
            <person name="Kallberg Y."/>
            <person name="Tangrot J."/>
            <person name="Rosling A."/>
        </authorList>
    </citation>
    <scope>NUCLEOTIDE SEQUENCE</scope>
    <source>
        <strain evidence="8">FL130A</strain>
    </source>
</reference>
<sequence length="533" mass="59790">MAFLKIQNIKWKYAKVTTEVHNEKCNDEEKNPIELEIIENEEDNVPLLQSTDNETSCTDLKTLRRIPDDIPPATWYIVLCELCERFTYYGVSGPFQNYIQFPAPKSPGEQSGAIGKGQRTATALSLFFSSFSYVTPIVGAIIADQYLGKYKTILYFSVIYITGLSILTITATPAATSIGASLPGLVFAMIIIGLGAGGIKTNVSVMVAEQYTKKKPFIRTLKSGEKVIVDPTLTIQSIFAWFYVAINVGAISPIVTTTAEKYHSFWLAYLIPMIICLISVIIFYLGRNKYVHTQPSPNGSVILNAIKVLRITLKNKRDFEKAKPSQMIQDEREKNEVSWDDQFVDELRSAIKACRVFTFYPLYSAAFHQLYANLVSQAATMRPGILPNDIMSSIDPISFIIITPLIDKYFYPFLRGYGISMGSITRIFIGLMFASTAMMFSAVIQWSIYNTGPCYRNTHCLVDGKATYNDISIWWQAPIYIMLAICGGAAIGLLIVPLAHDPYNVYVYVILSLTTFTAASLMFILYRKYDDDE</sequence>
<feature type="transmembrane region" description="Helical" evidence="7">
    <location>
        <begin position="427"/>
        <end position="448"/>
    </location>
</feature>
<evidence type="ECO:0000256" key="7">
    <source>
        <dbReference type="SAM" id="Phobius"/>
    </source>
</evidence>
<feature type="transmembrane region" description="Helical" evidence="7">
    <location>
        <begin position="154"/>
        <end position="178"/>
    </location>
</feature>
<keyword evidence="4 7" id="KW-1133">Transmembrane helix</keyword>
<organism evidence="8 9">
    <name type="scientific">Ambispora leptoticha</name>
    <dbReference type="NCBI Taxonomy" id="144679"/>
    <lineage>
        <taxon>Eukaryota</taxon>
        <taxon>Fungi</taxon>
        <taxon>Fungi incertae sedis</taxon>
        <taxon>Mucoromycota</taxon>
        <taxon>Glomeromycotina</taxon>
        <taxon>Glomeromycetes</taxon>
        <taxon>Archaeosporales</taxon>
        <taxon>Ambisporaceae</taxon>
        <taxon>Ambispora</taxon>
    </lineage>
</organism>
<evidence type="ECO:0000256" key="4">
    <source>
        <dbReference type="ARBA" id="ARBA00022989"/>
    </source>
</evidence>
<accession>A0A9N9FYE6</accession>
<evidence type="ECO:0000313" key="9">
    <source>
        <dbReference type="Proteomes" id="UP000789508"/>
    </source>
</evidence>
<evidence type="ECO:0000256" key="2">
    <source>
        <dbReference type="ARBA" id="ARBA00005982"/>
    </source>
</evidence>
<evidence type="ECO:0000313" key="8">
    <source>
        <dbReference type="EMBL" id="CAG8564844.1"/>
    </source>
</evidence>
<dbReference type="InterPro" id="IPR000109">
    <property type="entry name" value="POT_fam"/>
</dbReference>
<dbReference type="InterPro" id="IPR036259">
    <property type="entry name" value="MFS_trans_sf"/>
</dbReference>
<proteinExistence type="inferred from homology"/>
<dbReference type="Pfam" id="PF00854">
    <property type="entry name" value="PTR2"/>
    <property type="match status" value="1"/>
</dbReference>
<dbReference type="PROSITE" id="PS01023">
    <property type="entry name" value="PTR2_2"/>
    <property type="match status" value="1"/>
</dbReference>
<keyword evidence="5 7" id="KW-0472">Membrane</keyword>
<dbReference type="OrthoDB" id="8904098at2759"/>
<keyword evidence="6" id="KW-0813">Transport</keyword>
<dbReference type="AlphaFoldDB" id="A0A9N9FYE6"/>
<feature type="transmembrane region" description="Helical" evidence="7">
    <location>
        <begin position="184"/>
        <end position="207"/>
    </location>
</feature>